<name>A0A370HIL4_9HYPH</name>
<evidence type="ECO:0000313" key="6">
    <source>
        <dbReference type="EMBL" id="RDI58048.1"/>
    </source>
</evidence>
<comment type="caution">
    <text evidence="6">The sequence shown here is derived from an EMBL/GenBank/DDBJ whole genome shotgun (WGS) entry which is preliminary data.</text>
</comment>
<gene>
    <name evidence="6" type="ORF">DES45_106362</name>
</gene>
<dbReference type="Pfam" id="PF05694">
    <property type="entry name" value="SBP56"/>
    <property type="match status" value="1"/>
</dbReference>
<dbReference type="EC" id="1.8.3.4" evidence="3"/>
<dbReference type="PANTHER" id="PTHR23300:SF0">
    <property type="entry name" value="METHANETHIOL OXIDASE"/>
    <property type="match status" value="1"/>
</dbReference>
<dbReference type="AlphaFoldDB" id="A0A370HIL4"/>
<keyword evidence="7" id="KW-1185">Reference proteome</keyword>
<proteinExistence type="inferred from homology"/>
<evidence type="ECO:0000256" key="2">
    <source>
        <dbReference type="ARBA" id="ARBA00005606"/>
    </source>
</evidence>
<dbReference type="InterPro" id="IPR008826">
    <property type="entry name" value="Se-bd"/>
</dbReference>
<dbReference type="InterPro" id="IPR015943">
    <property type="entry name" value="WD40/YVTN_repeat-like_dom_sf"/>
</dbReference>
<sequence>MTRWQPDPSFYPSPRLAEKAPPETLAYVAMFDPDRQQPDGIAVVDLDPASPSYAQIVGSVAMPNTGDELHHFGWNACSSCLCPNMPHPHVERRYLVVPGLRSSRIHILDTKPDPRHPTIVKVIEPEVIAERTGYSRPHTVHCGPEGIYVTALGNQEGKAPGGIFVMDHETFEPLGRWEVERGPQQLAYDGWWHLGYDTLVTSEWGTPDTFENGLVPEVLLGSKYGRRLHFWDLLKRRHLQEIDFGEEHQLVFELRPAHDPTKAYGFVNCVISLKDLSSSIWTWYREGERWAVKKVITIPAEPASPDDLPEMLKGFGAVPPLVTDIDLSMDDRFLYVSCWGTGDLQQYDVSDPLNPRLTGKVRIGGIVSRASHPKARNGHLTGGPQMVEISRDGRRVYFTNSLYGAIDQQFYHRGFEGWMVKLDADPNGGLAFDEDFFIEWPKGLRPHQVRLEGGDCSSDSYCYP</sequence>
<dbReference type="RefSeq" id="WP_114771325.1">
    <property type="nucleotide sequence ID" value="NZ_QQBB01000006.1"/>
</dbReference>
<reference evidence="6 7" key="1">
    <citation type="submission" date="2018-07" db="EMBL/GenBank/DDBJ databases">
        <title>Genomic Encyclopedia of Type Strains, Phase IV (KMG-IV): sequencing the most valuable type-strain genomes for metagenomic binning, comparative biology and taxonomic classification.</title>
        <authorList>
            <person name="Goeker M."/>
        </authorList>
    </citation>
    <scope>NUCLEOTIDE SEQUENCE [LARGE SCALE GENOMIC DNA]</scope>
    <source>
        <strain evidence="6 7">DSM 14364</strain>
    </source>
</reference>
<organism evidence="6 7">
    <name type="scientific">Microvirga subterranea</name>
    <dbReference type="NCBI Taxonomy" id="186651"/>
    <lineage>
        <taxon>Bacteria</taxon>
        <taxon>Pseudomonadati</taxon>
        <taxon>Pseudomonadota</taxon>
        <taxon>Alphaproteobacteria</taxon>
        <taxon>Hyphomicrobiales</taxon>
        <taxon>Methylobacteriaceae</taxon>
        <taxon>Microvirga</taxon>
    </lineage>
</organism>
<dbReference type="OrthoDB" id="9768634at2"/>
<evidence type="ECO:0000256" key="3">
    <source>
        <dbReference type="ARBA" id="ARBA00012510"/>
    </source>
</evidence>
<dbReference type="Proteomes" id="UP000254925">
    <property type="component" value="Unassembled WGS sequence"/>
</dbReference>
<dbReference type="EMBL" id="QQBB01000006">
    <property type="protein sequence ID" value="RDI58048.1"/>
    <property type="molecule type" value="Genomic_DNA"/>
</dbReference>
<accession>A0A370HIL4</accession>
<evidence type="ECO:0000256" key="5">
    <source>
        <dbReference type="ARBA" id="ARBA00047539"/>
    </source>
</evidence>
<protein>
    <recommendedName>
        <fullName evidence="4">Methanethiol oxidase</fullName>
        <ecNumber evidence="3">1.8.3.4</ecNumber>
    </recommendedName>
</protein>
<evidence type="ECO:0000256" key="4">
    <source>
        <dbReference type="ARBA" id="ARBA00015601"/>
    </source>
</evidence>
<dbReference type="SUPFAM" id="SSF75011">
    <property type="entry name" value="3-carboxy-cis,cis-mucoante lactonizing enzyme"/>
    <property type="match status" value="1"/>
</dbReference>
<evidence type="ECO:0000256" key="1">
    <source>
        <dbReference type="ARBA" id="ARBA00005177"/>
    </source>
</evidence>
<comment type="pathway">
    <text evidence="1">Organosulfur degradation.</text>
</comment>
<evidence type="ECO:0000313" key="7">
    <source>
        <dbReference type="Proteomes" id="UP000254925"/>
    </source>
</evidence>
<dbReference type="GO" id="GO:0008430">
    <property type="term" value="F:selenium binding"/>
    <property type="evidence" value="ECO:0007669"/>
    <property type="project" value="InterPro"/>
</dbReference>
<comment type="similarity">
    <text evidence="2">Belongs to the selenium-binding protein family.</text>
</comment>
<dbReference type="Gene3D" id="2.130.10.10">
    <property type="entry name" value="YVTN repeat-like/Quinoprotein amine dehydrogenase"/>
    <property type="match status" value="1"/>
</dbReference>
<comment type="catalytic activity">
    <reaction evidence="5">
        <text>methanethiol + O2 + H2O = hydrogen sulfide + formaldehyde + H2O2 + H(+)</text>
        <dbReference type="Rhea" id="RHEA:11812"/>
        <dbReference type="ChEBI" id="CHEBI:15377"/>
        <dbReference type="ChEBI" id="CHEBI:15378"/>
        <dbReference type="ChEBI" id="CHEBI:15379"/>
        <dbReference type="ChEBI" id="CHEBI:16007"/>
        <dbReference type="ChEBI" id="CHEBI:16240"/>
        <dbReference type="ChEBI" id="CHEBI:16842"/>
        <dbReference type="ChEBI" id="CHEBI:29919"/>
        <dbReference type="EC" id="1.8.3.4"/>
    </reaction>
</comment>
<dbReference type="GO" id="GO:0018549">
    <property type="term" value="F:methanethiol oxidase activity"/>
    <property type="evidence" value="ECO:0007669"/>
    <property type="project" value="UniProtKB-EC"/>
</dbReference>
<dbReference type="PANTHER" id="PTHR23300">
    <property type="entry name" value="METHANETHIOL OXIDASE"/>
    <property type="match status" value="1"/>
</dbReference>